<organism evidence="1 2">
    <name type="scientific">Heyndrickxia sporothermodurans</name>
    <dbReference type="NCBI Taxonomy" id="46224"/>
    <lineage>
        <taxon>Bacteria</taxon>
        <taxon>Bacillati</taxon>
        <taxon>Bacillota</taxon>
        <taxon>Bacilli</taxon>
        <taxon>Bacillales</taxon>
        <taxon>Bacillaceae</taxon>
        <taxon>Heyndrickxia</taxon>
    </lineage>
</organism>
<name>A0A150LC87_9BACI</name>
<gene>
    <name evidence="1" type="ORF">B4102_2460</name>
</gene>
<accession>A0A150LC87</accession>
<evidence type="ECO:0000313" key="2">
    <source>
        <dbReference type="Proteomes" id="UP000075666"/>
    </source>
</evidence>
<keyword evidence="2" id="KW-1185">Reference proteome</keyword>
<protein>
    <submittedName>
        <fullName evidence="1">Uncharacterized protein</fullName>
    </submittedName>
</protein>
<sequence length="37" mass="4167">MSQLPHNSLNDVLIHAVVEGNFYVCRFDRASFIGRGC</sequence>
<dbReference type="STRING" id="46224.B4102_2460"/>
<dbReference type="AlphaFoldDB" id="A0A150LC87"/>
<comment type="caution">
    <text evidence="1">The sequence shown here is derived from an EMBL/GenBank/DDBJ whole genome shotgun (WGS) entry which is preliminary data.</text>
</comment>
<proteinExistence type="predicted"/>
<dbReference type="Proteomes" id="UP000075666">
    <property type="component" value="Unassembled WGS sequence"/>
</dbReference>
<evidence type="ECO:0000313" key="1">
    <source>
        <dbReference type="EMBL" id="KYD09639.1"/>
    </source>
</evidence>
<dbReference type="EMBL" id="LQYN01000022">
    <property type="protein sequence ID" value="KYD09639.1"/>
    <property type="molecule type" value="Genomic_DNA"/>
</dbReference>
<reference evidence="1 2" key="1">
    <citation type="submission" date="2016-01" db="EMBL/GenBank/DDBJ databases">
        <title>Genome Sequences of Twelve Sporeforming Bacillus Species Isolated from Foods.</title>
        <authorList>
            <person name="Berendsen E.M."/>
            <person name="Wells-Bennik M.H."/>
            <person name="Krawcyk A.O."/>
            <person name="De Jong A."/>
            <person name="Holsappel S."/>
            <person name="Eijlander R.T."/>
            <person name="Kuipers O.P."/>
        </authorList>
    </citation>
    <scope>NUCLEOTIDE SEQUENCE [LARGE SCALE GENOMIC DNA]</scope>
    <source>
        <strain evidence="1 2">B4102</strain>
    </source>
</reference>